<dbReference type="AlphaFoldDB" id="A0A4Z2IAZ4"/>
<sequence>MAPASLHGDQESPFRSTSDLTPAELTCTSGLVAQRRTNMPLTRGRRCDPEHNPQKSVLKGAADS</sequence>
<gene>
    <name evidence="2" type="ORF">EYF80_014616</name>
</gene>
<evidence type="ECO:0000313" key="2">
    <source>
        <dbReference type="EMBL" id="TNN75206.1"/>
    </source>
</evidence>
<keyword evidence="3" id="KW-1185">Reference proteome</keyword>
<proteinExistence type="predicted"/>
<organism evidence="2 3">
    <name type="scientific">Liparis tanakae</name>
    <name type="common">Tanaka's snailfish</name>
    <dbReference type="NCBI Taxonomy" id="230148"/>
    <lineage>
        <taxon>Eukaryota</taxon>
        <taxon>Metazoa</taxon>
        <taxon>Chordata</taxon>
        <taxon>Craniata</taxon>
        <taxon>Vertebrata</taxon>
        <taxon>Euteleostomi</taxon>
        <taxon>Actinopterygii</taxon>
        <taxon>Neopterygii</taxon>
        <taxon>Teleostei</taxon>
        <taxon>Neoteleostei</taxon>
        <taxon>Acanthomorphata</taxon>
        <taxon>Eupercaria</taxon>
        <taxon>Perciformes</taxon>
        <taxon>Cottioidei</taxon>
        <taxon>Cottales</taxon>
        <taxon>Liparidae</taxon>
        <taxon>Liparis</taxon>
    </lineage>
</organism>
<dbReference type="EMBL" id="SRLO01000106">
    <property type="protein sequence ID" value="TNN75206.1"/>
    <property type="molecule type" value="Genomic_DNA"/>
</dbReference>
<dbReference type="Proteomes" id="UP000314294">
    <property type="component" value="Unassembled WGS sequence"/>
</dbReference>
<feature type="region of interest" description="Disordered" evidence="1">
    <location>
        <begin position="1"/>
        <end position="64"/>
    </location>
</feature>
<evidence type="ECO:0000256" key="1">
    <source>
        <dbReference type="SAM" id="MobiDB-lite"/>
    </source>
</evidence>
<protein>
    <submittedName>
        <fullName evidence="2">Uncharacterized protein</fullName>
    </submittedName>
</protein>
<evidence type="ECO:0000313" key="3">
    <source>
        <dbReference type="Proteomes" id="UP000314294"/>
    </source>
</evidence>
<accession>A0A4Z2IAZ4</accession>
<name>A0A4Z2IAZ4_9TELE</name>
<reference evidence="2 3" key="1">
    <citation type="submission" date="2019-03" db="EMBL/GenBank/DDBJ databases">
        <title>First draft genome of Liparis tanakae, snailfish: a comprehensive survey of snailfish specific genes.</title>
        <authorList>
            <person name="Kim W."/>
            <person name="Song I."/>
            <person name="Jeong J.-H."/>
            <person name="Kim D."/>
            <person name="Kim S."/>
            <person name="Ryu S."/>
            <person name="Song J.Y."/>
            <person name="Lee S.K."/>
        </authorList>
    </citation>
    <scope>NUCLEOTIDE SEQUENCE [LARGE SCALE GENOMIC DNA]</scope>
    <source>
        <tissue evidence="2">Muscle</tissue>
    </source>
</reference>
<feature type="compositionally biased region" description="Polar residues" evidence="1">
    <location>
        <begin position="13"/>
        <end position="40"/>
    </location>
</feature>
<comment type="caution">
    <text evidence="2">The sequence shown here is derived from an EMBL/GenBank/DDBJ whole genome shotgun (WGS) entry which is preliminary data.</text>
</comment>